<proteinExistence type="predicted"/>
<name>A0AAV9MUJ0_9EURO</name>
<sequence length="252" mass="28605">MKSLLWIAIWGASSKSQKYTTLKRLKVEGHVLVRFERSRRGTPKSTELPEQILIFDIQFNRSLKIYTIASVQNSIPPWHDLDSEPDFTLQNETSTRGDFVTVKLYDKSDSDGDIAHIDDVKALPSPDQRKLVLLSWVYPYNGTYHGSNYMQIVLWDTIGSHAATEQVQGICHDQFYNACGGVKLCGKKQADVWQKRKDEKTQLRRGRALPLPQVLGQSGGLLKGYPEAALHLHRHKRQLGHQGIPVEAWTSN</sequence>
<evidence type="ECO:0000313" key="2">
    <source>
        <dbReference type="Proteomes" id="UP001358417"/>
    </source>
</evidence>
<comment type="caution">
    <text evidence="1">The sequence shown here is derived from an EMBL/GenBank/DDBJ whole genome shotgun (WGS) entry which is preliminary data.</text>
</comment>
<gene>
    <name evidence="1" type="ORF">LTR84_011929</name>
</gene>
<evidence type="ECO:0008006" key="3">
    <source>
        <dbReference type="Google" id="ProtNLM"/>
    </source>
</evidence>
<dbReference type="GeneID" id="89980078"/>
<evidence type="ECO:0000313" key="1">
    <source>
        <dbReference type="EMBL" id="KAK5043515.1"/>
    </source>
</evidence>
<dbReference type="RefSeq" id="XP_064699902.1">
    <property type="nucleotide sequence ID" value="XM_064855456.1"/>
</dbReference>
<dbReference type="AlphaFoldDB" id="A0AAV9MUJ0"/>
<organism evidence="1 2">
    <name type="scientific">Exophiala bonariae</name>
    <dbReference type="NCBI Taxonomy" id="1690606"/>
    <lineage>
        <taxon>Eukaryota</taxon>
        <taxon>Fungi</taxon>
        <taxon>Dikarya</taxon>
        <taxon>Ascomycota</taxon>
        <taxon>Pezizomycotina</taxon>
        <taxon>Eurotiomycetes</taxon>
        <taxon>Chaetothyriomycetidae</taxon>
        <taxon>Chaetothyriales</taxon>
        <taxon>Herpotrichiellaceae</taxon>
        <taxon>Exophiala</taxon>
    </lineage>
</organism>
<dbReference type="Proteomes" id="UP001358417">
    <property type="component" value="Unassembled WGS sequence"/>
</dbReference>
<accession>A0AAV9MUJ0</accession>
<reference evidence="1 2" key="1">
    <citation type="submission" date="2023-08" db="EMBL/GenBank/DDBJ databases">
        <title>Black Yeasts Isolated from many extreme environments.</title>
        <authorList>
            <person name="Coleine C."/>
            <person name="Stajich J.E."/>
            <person name="Selbmann L."/>
        </authorList>
    </citation>
    <scope>NUCLEOTIDE SEQUENCE [LARGE SCALE GENOMIC DNA]</scope>
    <source>
        <strain evidence="1 2">CCFEE 5792</strain>
    </source>
</reference>
<protein>
    <recommendedName>
        <fullName evidence="3">C2 domain-containing protein</fullName>
    </recommendedName>
</protein>
<dbReference type="EMBL" id="JAVRRD010000060">
    <property type="protein sequence ID" value="KAK5043515.1"/>
    <property type="molecule type" value="Genomic_DNA"/>
</dbReference>
<keyword evidence="2" id="KW-1185">Reference proteome</keyword>